<sequence>MAIEPRAHDYRSGHRRITASGSNQTRQIESVSWKTLASASRQYCCENAGDQRPVTDAIIKLPNRTRQSKIDVCGKVVIGK</sequence>
<feature type="region of interest" description="Disordered" evidence="1">
    <location>
        <begin position="1"/>
        <end position="25"/>
    </location>
</feature>
<reference evidence="2 3" key="1">
    <citation type="journal article" date="2023" name="Sci. Data">
        <title>Genome assembly of the Korean intertidal mud-creeper Batillaria attramentaria.</title>
        <authorList>
            <person name="Patra A.K."/>
            <person name="Ho P.T."/>
            <person name="Jun S."/>
            <person name="Lee S.J."/>
            <person name="Kim Y."/>
            <person name="Won Y.J."/>
        </authorList>
    </citation>
    <scope>NUCLEOTIDE SEQUENCE [LARGE SCALE GENOMIC DNA]</scope>
    <source>
        <strain evidence="2">Wonlab-2016</strain>
    </source>
</reference>
<keyword evidence="3" id="KW-1185">Reference proteome</keyword>
<comment type="caution">
    <text evidence="2">The sequence shown here is derived from an EMBL/GenBank/DDBJ whole genome shotgun (WGS) entry which is preliminary data.</text>
</comment>
<dbReference type="Proteomes" id="UP001519460">
    <property type="component" value="Unassembled WGS sequence"/>
</dbReference>
<organism evidence="2 3">
    <name type="scientific">Batillaria attramentaria</name>
    <dbReference type="NCBI Taxonomy" id="370345"/>
    <lineage>
        <taxon>Eukaryota</taxon>
        <taxon>Metazoa</taxon>
        <taxon>Spiralia</taxon>
        <taxon>Lophotrochozoa</taxon>
        <taxon>Mollusca</taxon>
        <taxon>Gastropoda</taxon>
        <taxon>Caenogastropoda</taxon>
        <taxon>Sorbeoconcha</taxon>
        <taxon>Cerithioidea</taxon>
        <taxon>Batillariidae</taxon>
        <taxon>Batillaria</taxon>
    </lineage>
</organism>
<accession>A0ABD0M8V7</accession>
<evidence type="ECO:0000313" key="3">
    <source>
        <dbReference type="Proteomes" id="UP001519460"/>
    </source>
</evidence>
<evidence type="ECO:0000256" key="1">
    <source>
        <dbReference type="SAM" id="MobiDB-lite"/>
    </source>
</evidence>
<evidence type="ECO:0000313" key="2">
    <source>
        <dbReference type="EMBL" id="KAK7507807.1"/>
    </source>
</evidence>
<dbReference type="AlphaFoldDB" id="A0ABD0M8V7"/>
<proteinExistence type="predicted"/>
<gene>
    <name evidence="2" type="ORF">BaRGS_00000772</name>
</gene>
<protein>
    <submittedName>
        <fullName evidence="2">Uncharacterized protein</fullName>
    </submittedName>
</protein>
<feature type="compositionally biased region" description="Basic and acidic residues" evidence="1">
    <location>
        <begin position="1"/>
        <end position="12"/>
    </location>
</feature>
<name>A0ABD0M8V7_9CAEN</name>
<dbReference type="EMBL" id="JACVVK020000003">
    <property type="protein sequence ID" value="KAK7507807.1"/>
    <property type="molecule type" value="Genomic_DNA"/>
</dbReference>